<sequence>MQASHLDVRQEGSHFGNTNALHSQIFQGNFYGLTINPTAAAQVAPGSYEGHYANSSLRPALNYVSRPRLHQKIKEQLHDLKDDGVEDVQILVVRGLGGAGKSQLVLNYIREHRQDYTAVFCIEAGSKESIERDYVQIYRLLYSRQMDAGHEMVKVEDAVAAVKRWFHGREGRWLVVLDSADIIDNDRDKSYIDLGYFIPDAPGVHVIITSRSLTAKEMTTLDTVEVADMEPPEAIELFQRCAKIKEKGQDIATEVAQIVQELGYLALAITLAGSYVSVTARLSSDIRRYLLEYRERRKELLRRRAKRHIHQYGESVLSTWEASFEAIENQNPAAARLLSLLAFVNFEDILVSSMGTGPVSWRALPIVVRNHQRPRHRLMRRGSRSSSLSSNGQYVSLNRRSRRFKVILRFSGNRIKRAIRCTSSNMHGAKTGWRRTGNGS</sequence>
<dbReference type="PANTHER" id="PTHR35205:SF1">
    <property type="entry name" value="ZU5 DOMAIN-CONTAINING PROTEIN"/>
    <property type="match status" value="1"/>
</dbReference>
<protein>
    <recommendedName>
        <fullName evidence="1">NB-ARC domain-containing protein</fullName>
    </recommendedName>
</protein>
<dbReference type="Proteomes" id="UP000578531">
    <property type="component" value="Unassembled WGS sequence"/>
</dbReference>
<feature type="domain" description="NB-ARC" evidence="1">
    <location>
        <begin position="85"/>
        <end position="243"/>
    </location>
</feature>
<dbReference type="PANTHER" id="PTHR35205">
    <property type="entry name" value="NB-ARC AND TPR DOMAIN PROTEIN"/>
    <property type="match status" value="1"/>
</dbReference>
<reference evidence="2 3" key="1">
    <citation type="journal article" date="2020" name="Genomics">
        <title>Complete, high-quality genomes from long-read metagenomic sequencing of two wolf lichen thalli reveals enigmatic genome architecture.</title>
        <authorList>
            <person name="McKenzie S.K."/>
            <person name="Walston R.F."/>
            <person name="Allen J.L."/>
        </authorList>
    </citation>
    <scope>NUCLEOTIDE SEQUENCE [LARGE SCALE GENOMIC DNA]</scope>
    <source>
        <strain evidence="2">WasteWater2</strain>
    </source>
</reference>
<dbReference type="OrthoDB" id="674604at2759"/>
<dbReference type="InterPro" id="IPR002182">
    <property type="entry name" value="NB-ARC"/>
</dbReference>
<dbReference type="AlphaFoldDB" id="A0A8H6G154"/>
<proteinExistence type="predicted"/>
<dbReference type="Pfam" id="PF00931">
    <property type="entry name" value="NB-ARC"/>
    <property type="match status" value="1"/>
</dbReference>
<evidence type="ECO:0000259" key="1">
    <source>
        <dbReference type="Pfam" id="PF00931"/>
    </source>
</evidence>
<dbReference type="InterPro" id="IPR027417">
    <property type="entry name" value="P-loop_NTPase"/>
</dbReference>
<organism evidence="2 3">
    <name type="scientific">Letharia columbiana</name>
    <dbReference type="NCBI Taxonomy" id="112416"/>
    <lineage>
        <taxon>Eukaryota</taxon>
        <taxon>Fungi</taxon>
        <taxon>Dikarya</taxon>
        <taxon>Ascomycota</taxon>
        <taxon>Pezizomycotina</taxon>
        <taxon>Lecanoromycetes</taxon>
        <taxon>OSLEUM clade</taxon>
        <taxon>Lecanoromycetidae</taxon>
        <taxon>Lecanorales</taxon>
        <taxon>Lecanorineae</taxon>
        <taxon>Parmeliaceae</taxon>
        <taxon>Letharia</taxon>
    </lineage>
</organism>
<evidence type="ECO:0000313" key="3">
    <source>
        <dbReference type="Proteomes" id="UP000578531"/>
    </source>
</evidence>
<dbReference type="Gene3D" id="3.40.50.300">
    <property type="entry name" value="P-loop containing nucleotide triphosphate hydrolases"/>
    <property type="match status" value="1"/>
</dbReference>
<dbReference type="EMBL" id="JACCJC010000009">
    <property type="protein sequence ID" value="KAF6238432.1"/>
    <property type="molecule type" value="Genomic_DNA"/>
</dbReference>
<dbReference type="GO" id="GO:0043531">
    <property type="term" value="F:ADP binding"/>
    <property type="evidence" value="ECO:0007669"/>
    <property type="project" value="InterPro"/>
</dbReference>
<dbReference type="SUPFAM" id="SSF52540">
    <property type="entry name" value="P-loop containing nucleoside triphosphate hydrolases"/>
    <property type="match status" value="1"/>
</dbReference>
<keyword evidence="3" id="KW-1185">Reference proteome</keyword>
<comment type="caution">
    <text evidence="2">The sequence shown here is derived from an EMBL/GenBank/DDBJ whole genome shotgun (WGS) entry which is preliminary data.</text>
</comment>
<accession>A0A8H6G154</accession>
<gene>
    <name evidence="2" type="ORF">HO173_003399</name>
</gene>
<evidence type="ECO:0000313" key="2">
    <source>
        <dbReference type="EMBL" id="KAF6238432.1"/>
    </source>
</evidence>
<name>A0A8H6G154_9LECA</name>
<dbReference type="RefSeq" id="XP_037167734.1">
    <property type="nucleotide sequence ID" value="XM_037305326.1"/>
</dbReference>
<dbReference type="GeneID" id="59285067"/>